<proteinExistence type="predicted"/>
<dbReference type="PROSITE" id="PS50887">
    <property type="entry name" value="GGDEF"/>
    <property type="match status" value="1"/>
</dbReference>
<evidence type="ECO:0008006" key="7">
    <source>
        <dbReference type="Google" id="ProtNLM"/>
    </source>
</evidence>
<evidence type="ECO:0000313" key="5">
    <source>
        <dbReference type="EMBL" id="RKD34325.1"/>
    </source>
</evidence>
<gene>
    <name evidence="5" type="ORF">BET03_00385</name>
</gene>
<dbReference type="EMBL" id="MCIB01000001">
    <property type="protein sequence ID" value="RKD34325.1"/>
    <property type="molecule type" value="Genomic_DNA"/>
</dbReference>
<dbReference type="SUPFAM" id="SSF55073">
    <property type="entry name" value="Nucleotide cyclase"/>
    <property type="match status" value="1"/>
</dbReference>
<dbReference type="Pfam" id="PF13426">
    <property type="entry name" value="PAS_9"/>
    <property type="match status" value="3"/>
</dbReference>
<dbReference type="Gene3D" id="3.20.20.450">
    <property type="entry name" value="EAL domain"/>
    <property type="match status" value="1"/>
</dbReference>
<accession>A0A419TA33</accession>
<dbReference type="SMART" id="SM00267">
    <property type="entry name" value="GGDEF"/>
    <property type="match status" value="1"/>
</dbReference>
<dbReference type="Gene3D" id="3.30.70.270">
    <property type="match status" value="1"/>
</dbReference>
<dbReference type="InterPro" id="IPR001633">
    <property type="entry name" value="EAL_dom"/>
</dbReference>
<dbReference type="InterPro" id="IPR035965">
    <property type="entry name" value="PAS-like_dom_sf"/>
</dbReference>
<dbReference type="SUPFAM" id="SSF55785">
    <property type="entry name" value="PYP-like sensor domain (PAS domain)"/>
    <property type="match status" value="3"/>
</dbReference>
<dbReference type="InterPro" id="IPR000160">
    <property type="entry name" value="GGDEF_dom"/>
</dbReference>
<dbReference type="PROSITE" id="PS50113">
    <property type="entry name" value="PAC"/>
    <property type="match status" value="1"/>
</dbReference>
<dbReference type="PROSITE" id="PS50883">
    <property type="entry name" value="EAL"/>
    <property type="match status" value="1"/>
</dbReference>
<organism evidence="5 6">
    <name type="scientific">Thermohalobacter berrensis</name>
    <dbReference type="NCBI Taxonomy" id="99594"/>
    <lineage>
        <taxon>Bacteria</taxon>
        <taxon>Bacillati</taxon>
        <taxon>Bacillota</taxon>
        <taxon>Tissierellia</taxon>
        <taxon>Tissierellales</taxon>
        <taxon>Thermohalobacteraceae</taxon>
        <taxon>Thermohalobacter</taxon>
    </lineage>
</organism>
<evidence type="ECO:0000259" key="2">
    <source>
        <dbReference type="PROSITE" id="PS50113"/>
    </source>
</evidence>
<evidence type="ECO:0000259" key="1">
    <source>
        <dbReference type="PROSITE" id="PS50112"/>
    </source>
</evidence>
<protein>
    <recommendedName>
        <fullName evidence="7">Diguanylate cyclase</fullName>
    </recommendedName>
</protein>
<dbReference type="SMART" id="SM00091">
    <property type="entry name" value="PAS"/>
    <property type="match status" value="2"/>
</dbReference>
<dbReference type="CDD" id="cd00130">
    <property type="entry name" value="PAS"/>
    <property type="match status" value="2"/>
</dbReference>
<dbReference type="Gene3D" id="3.30.450.20">
    <property type="entry name" value="PAS domain"/>
    <property type="match status" value="3"/>
</dbReference>
<dbReference type="Proteomes" id="UP000284177">
    <property type="component" value="Unassembled WGS sequence"/>
</dbReference>
<feature type="domain" description="EAL" evidence="3">
    <location>
        <begin position="550"/>
        <end position="808"/>
    </location>
</feature>
<dbReference type="PANTHER" id="PTHR44757">
    <property type="entry name" value="DIGUANYLATE CYCLASE DGCP"/>
    <property type="match status" value="1"/>
</dbReference>
<dbReference type="Pfam" id="PF00563">
    <property type="entry name" value="EAL"/>
    <property type="match status" value="1"/>
</dbReference>
<feature type="domain" description="PAS" evidence="1">
    <location>
        <begin position="131"/>
        <end position="201"/>
    </location>
</feature>
<dbReference type="SUPFAM" id="SSF141868">
    <property type="entry name" value="EAL domain-like"/>
    <property type="match status" value="1"/>
</dbReference>
<dbReference type="InterPro" id="IPR035919">
    <property type="entry name" value="EAL_sf"/>
</dbReference>
<dbReference type="InterPro" id="IPR043128">
    <property type="entry name" value="Rev_trsase/Diguanyl_cyclase"/>
</dbReference>
<dbReference type="NCBIfam" id="TIGR00229">
    <property type="entry name" value="sensory_box"/>
    <property type="match status" value="2"/>
</dbReference>
<dbReference type="CDD" id="cd01949">
    <property type="entry name" value="GGDEF"/>
    <property type="match status" value="1"/>
</dbReference>
<dbReference type="NCBIfam" id="TIGR00254">
    <property type="entry name" value="GGDEF"/>
    <property type="match status" value="1"/>
</dbReference>
<reference evidence="5 6" key="1">
    <citation type="submission" date="2016-08" db="EMBL/GenBank/DDBJ databases">
        <title>Novel Firmicutes and Novel Genomes.</title>
        <authorList>
            <person name="Poppleton D.I."/>
            <person name="Gribaldo S."/>
        </authorList>
    </citation>
    <scope>NUCLEOTIDE SEQUENCE [LARGE SCALE GENOMIC DNA]</scope>
    <source>
        <strain evidence="5 6">CTT3</strain>
    </source>
</reference>
<name>A0A419TA33_9FIRM</name>
<evidence type="ECO:0000259" key="3">
    <source>
        <dbReference type="PROSITE" id="PS50883"/>
    </source>
</evidence>
<dbReference type="PROSITE" id="PS50112">
    <property type="entry name" value="PAS"/>
    <property type="match status" value="2"/>
</dbReference>
<dbReference type="InterPro" id="IPR000700">
    <property type="entry name" value="PAS-assoc_C"/>
</dbReference>
<dbReference type="SMART" id="SM00052">
    <property type="entry name" value="EAL"/>
    <property type="match status" value="1"/>
</dbReference>
<comment type="caution">
    <text evidence="5">The sequence shown here is derived from an EMBL/GenBank/DDBJ whole genome shotgun (WGS) entry which is preliminary data.</text>
</comment>
<dbReference type="AlphaFoldDB" id="A0A419TA33"/>
<dbReference type="CDD" id="cd01948">
    <property type="entry name" value="EAL"/>
    <property type="match status" value="1"/>
</dbReference>
<dbReference type="InterPro" id="IPR052155">
    <property type="entry name" value="Biofilm_reg_signaling"/>
</dbReference>
<sequence>MNSNKEKVEADDIADLFLNALYIIKDDAIVGCNNSALEVFKYDNKEEIIGLRPYEMSPKKQPDGKLSKTKGKEIVNIAYEKGYYEFEWLHKRKTGEDFIANIKLYRIGLFLYAVITDITEVEKLRMELKIKEDIYKFIFNNHQTIMILIDSETGSIIDANKAAISYYGYSRDELLNKKIQYINVLPKEEVKKEMKRARSKSKNYFLFTHKLANGEFRDVEVRSFPIEIYEKKLLFSIIYDVNNKITEQSMFHHMFKNSPNAVAILDNKNRVININKKFTDLFQFSLNEIKGKNLKEFICISECNNIDENDNQNILDSILEGGLVECETRRKRKDGRLIDVELLAYPIFSNNRIIGGNVVFKDITDKKRMNKKIKYLAERDSLTGLYNRFYFNKKFQLLISEVSKGDRLGVLFIDIDNFKDINDSLGHHIGDKILVEFSKRIENKLKNCDLFARFGGDEFVLVINNVKSKSDLKAIALKIIDLLNDPFIINDNYFYLSVSIGISVYPIDGKDSYTLVKNADTAMYKAKYNIASKHKILFYSRDMGIEIEQNFTMINYLKKAIENNELYINYQPIIQINNNQIVGAESLLRWKNSKLGNVSPDKFIPIAENTGLIYSIGEWVIENICKKINEWKKKGLKLIPISVNISVKQLEYIRFTEFVRKTLDYYNIEPKYIEFEITESVSAGNIDKIAKTVKELSEIGIKISMDDFGTGYSSLSLLKKLFINKLKIDKVFIDYIESNLDYKKDYNKLLKTIINMAKNFNLKVVAEGIETRNQLELLKVLGCDFRQGYLFSKPLDVDSFEIWVDKNSKYKY</sequence>
<evidence type="ECO:0000259" key="4">
    <source>
        <dbReference type="PROSITE" id="PS50887"/>
    </source>
</evidence>
<dbReference type="PANTHER" id="PTHR44757:SF2">
    <property type="entry name" value="BIOFILM ARCHITECTURE MAINTENANCE PROTEIN MBAA"/>
    <property type="match status" value="1"/>
</dbReference>
<dbReference type="InterPro" id="IPR000014">
    <property type="entry name" value="PAS"/>
</dbReference>
<dbReference type="OrthoDB" id="9762141at2"/>
<feature type="domain" description="PAC" evidence="2">
    <location>
        <begin position="324"/>
        <end position="375"/>
    </location>
</feature>
<feature type="domain" description="GGDEF" evidence="4">
    <location>
        <begin position="406"/>
        <end position="541"/>
    </location>
</feature>
<evidence type="ECO:0000313" key="6">
    <source>
        <dbReference type="Proteomes" id="UP000284177"/>
    </source>
</evidence>
<dbReference type="RefSeq" id="WP_120166097.1">
    <property type="nucleotide sequence ID" value="NZ_MCIB01000001.1"/>
</dbReference>
<dbReference type="Pfam" id="PF00990">
    <property type="entry name" value="GGDEF"/>
    <property type="match status" value="1"/>
</dbReference>
<feature type="domain" description="PAS" evidence="1">
    <location>
        <begin position="247"/>
        <end position="322"/>
    </location>
</feature>
<keyword evidence="6" id="KW-1185">Reference proteome</keyword>
<dbReference type="InterPro" id="IPR029787">
    <property type="entry name" value="Nucleotide_cyclase"/>
</dbReference>